<dbReference type="InterPro" id="IPR036074">
    <property type="entry name" value="CbiD_sf"/>
</dbReference>
<dbReference type="AlphaFoldDB" id="A0A9D2PTD0"/>
<organism evidence="6 7">
    <name type="scientific">Candidatus Enterocloster excrementigallinarum</name>
    <dbReference type="NCBI Taxonomy" id="2838558"/>
    <lineage>
        <taxon>Bacteria</taxon>
        <taxon>Bacillati</taxon>
        <taxon>Bacillota</taxon>
        <taxon>Clostridia</taxon>
        <taxon>Lachnospirales</taxon>
        <taxon>Lachnospiraceae</taxon>
        <taxon>Enterocloster</taxon>
    </lineage>
</organism>
<comment type="similarity">
    <text evidence="5">Belongs to the CbiD family.</text>
</comment>
<dbReference type="GO" id="GO:0032259">
    <property type="term" value="P:methylation"/>
    <property type="evidence" value="ECO:0007669"/>
    <property type="project" value="UniProtKB-KW"/>
</dbReference>
<comment type="caution">
    <text evidence="6">The sequence shown here is derived from an EMBL/GenBank/DDBJ whole genome shotgun (WGS) entry which is preliminary data.</text>
</comment>
<dbReference type="EC" id="2.1.1.195" evidence="5"/>
<comment type="function">
    <text evidence="5">Catalyzes the methylation of C-1 in cobalt-precorrin-5B to form cobalt-precorrin-6A.</text>
</comment>
<keyword evidence="4 5" id="KW-0949">S-adenosyl-L-methionine</keyword>
<evidence type="ECO:0000313" key="6">
    <source>
        <dbReference type="EMBL" id="HJC66877.1"/>
    </source>
</evidence>
<reference evidence="6" key="2">
    <citation type="submission" date="2021-04" db="EMBL/GenBank/DDBJ databases">
        <authorList>
            <person name="Gilroy R."/>
        </authorList>
    </citation>
    <scope>NUCLEOTIDE SEQUENCE</scope>
    <source>
        <strain evidence="6">CHK198-12963</strain>
    </source>
</reference>
<name>A0A9D2PTD0_9FIRM</name>
<dbReference type="Gene3D" id="3.30.2110.10">
    <property type="entry name" value="CbiD-like"/>
    <property type="match status" value="1"/>
</dbReference>
<comment type="catalytic activity">
    <reaction evidence="5">
        <text>Co-precorrin-5B + S-adenosyl-L-methionine = Co-precorrin-6A + S-adenosyl-L-homocysteine</text>
        <dbReference type="Rhea" id="RHEA:26285"/>
        <dbReference type="ChEBI" id="CHEBI:57856"/>
        <dbReference type="ChEBI" id="CHEBI:59789"/>
        <dbReference type="ChEBI" id="CHEBI:60063"/>
        <dbReference type="ChEBI" id="CHEBI:60064"/>
        <dbReference type="EC" id="2.1.1.195"/>
    </reaction>
</comment>
<evidence type="ECO:0000256" key="1">
    <source>
        <dbReference type="ARBA" id="ARBA00022573"/>
    </source>
</evidence>
<dbReference type="PANTHER" id="PTHR35863">
    <property type="entry name" value="COBALT-PRECORRIN-5B C(1)-METHYLTRANSFERASE"/>
    <property type="match status" value="1"/>
</dbReference>
<evidence type="ECO:0000256" key="5">
    <source>
        <dbReference type="HAMAP-Rule" id="MF_00787"/>
    </source>
</evidence>
<accession>A0A9D2PTD0</accession>
<dbReference type="HAMAP" id="MF_00787">
    <property type="entry name" value="CbiD"/>
    <property type="match status" value="1"/>
</dbReference>
<evidence type="ECO:0000256" key="4">
    <source>
        <dbReference type="ARBA" id="ARBA00022691"/>
    </source>
</evidence>
<dbReference type="Pfam" id="PF01888">
    <property type="entry name" value="CbiD"/>
    <property type="match status" value="1"/>
</dbReference>
<evidence type="ECO:0000313" key="7">
    <source>
        <dbReference type="Proteomes" id="UP000823863"/>
    </source>
</evidence>
<evidence type="ECO:0000256" key="2">
    <source>
        <dbReference type="ARBA" id="ARBA00022603"/>
    </source>
</evidence>
<dbReference type="GO" id="GO:0008168">
    <property type="term" value="F:methyltransferase activity"/>
    <property type="evidence" value="ECO:0007669"/>
    <property type="project" value="UniProtKB-UniRule"/>
</dbReference>
<dbReference type="PIRSF" id="PIRSF026782">
    <property type="entry name" value="CbiD"/>
    <property type="match status" value="1"/>
</dbReference>
<keyword evidence="1 5" id="KW-0169">Cobalamin biosynthesis</keyword>
<comment type="pathway">
    <text evidence="5">Cofactor biosynthesis; adenosylcobalamin biosynthesis; cob(II)yrinate a,c-diamide from sirohydrochlorin (anaerobic route): step 6/10.</text>
</comment>
<keyword evidence="3 5" id="KW-0808">Transferase</keyword>
<dbReference type="Proteomes" id="UP000823863">
    <property type="component" value="Unassembled WGS sequence"/>
</dbReference>
<dbReference type="NCBIfam" id="TIGR00312">
    <property type="entry name" value="cbiD"/>
    <property type="match status" value="1"/>
</dbReference>
<dbReference type="PANTHER" id="PTHR35863:SF1">
    <property type="entry name" value="COBALT-PRECORRIN-5B C(1)-METHYLTRANSFERASE"/>
    <property type="match status" value="1"/>
</dbReference>
<dbReference type="InterPro" id="IPR002748">
    <property type="entry name" value="CbiD"/>
</dbReference>
<dbReference type="EMBL" id="DWWB01000053">
    <property type="protein sequence ID" value="HJC66877.1"/>
    <property type="molecule type" value="Genomic_DNA"/>
</dbReference>
<proteinExistence type="inferred from homology"/>
<evidence type="ECO:0000256" key="3">
    <source>
        <dbReference type="ARBA" id="ARBA00022679"/>
    </source>
</evidence>
<gene>
    <name evidence="5 6" type="primary">cbiD</name>
    <name evidence="6" type="ORF">H9931_09195</name>
</gene>
<dbReference type="GO" id="GO:0019251">
    <property type="term" value="P:anaerobic cobalamin biosynthetic process"/>
    <property type="evidence" value="ECO:0007669"/>
    <property type="project" value="UniProtKB-UniRule"/>
</dbReference>
<dbReference type="SUPFAM" id="SSF111342">
    <property type="entry name" value="CbiD-like"/>
    <property type="match status" value="1"/>
</dbReference>
<reference evidence="6" key="1">
    <citation type="journal article" date="2021" name="PeerJ">
        <title>Extensive microbial diversity within the chicken gut microbiome revealed by metagenomics and culture.</title>
        <authorList>
            <person name="Gilroy R."/>
            <person name="Ravi A."/>
            <person name="Getino M."/>
            <person name="Pursley I."/>
            <person name="Horton D.L."/>
            <person name="Alikhan N.F."/>
            <person name="Baker D."/>
            <person name="Gharbi K."/>
            <person name="Hall N."/>
            <person name="Watson M."/>
            <person name="Adriaenssens E.M."/>
            <person name="Foster-Nyarko E."/>
            <person name="Jarju S."/>
            <person name="Secka A."/>
            <person name="Antonio M."/>
            <person name="Oren A."/>
            <person name="Chaudhuri R.R."/>
            <person name="La Ragione R."/>
            <person name="Hildebrand F."/>
            <person name="Pallen M.J."/>
        </authorList>
    </citation>
    <scope>NUCLEOTIDE SEQUENCE</scope>
    <source>
        <strain evidence="6">CHK198-12963</strain>
    </source>
</reference>
<sequence length="402" mass="43647">MEESYVYRQQKKLRCGYTTGTCAAAASLAAAALLLQNESTDLPVTVDTPKGIRLNLEAELTEAGEDFRICRVRKDGGDDPDVTNGMWIYARVGFSNSGEEKSGWIEHKNDKIILYLSGGVGVGVATKPGLSCKVGEYAINPVPRSMIFQHVEKVCRQQNFEGRLWVEISAPEGEERGRKTFNSRLGILGGISILGTSGIVEPMSQEALLKTIELEIGQRVLEGKTDLVMVPGNYGLDFAAGQLGLNLNEAVKCSNFLGAAIDMAVQAGVKRLLLIGHMGKLVKLAAGIMNTHSREADGRMEILAAYSGALGAPPELIRRILEAVTVDQAMDLMEERPGLLPGVMEEVTRAASRHLKRRAGEEMEAEAILFTNERGVLGRTPGADRLLARIQQREMLQAGKEI</sequence>
<keyword evidence="2 5" id="KW-0489">Methyltransferase</keyword>
<protein>
    <recommendedName>
        <fullName evidence="5">Cobalt-precorrin-5B C(1)-methyltransferase</fullName>
        <ecNumber evidence="5">2.1.1.195</ecNumber>
    </recommendedName>
    <alternativeName>
        <fullName evidence="5">Cobalt-precorrin-6A synthase</fullName>
    </alternativeName>
</protein>